<feature type="compositionally biased region" description="Basic and acidic residues" evidence="1">
    <location>
        <begin position="28"/>
        <end position="41"/>
    </location>
</feature>
<proteinExistence type="predicted"/>
<accession>A0A2I0JTB2</accession>
<dbReference type="AlphaFoldDB" id="A0A2I0JTB2"/>
<evidence type="ECO:0000313" key="3">
    <source>
        <dbReference type="Proteomes" id="UP000233551"/>
    </source>
</evidence>
<evidence type="ECO:0000313" key="2">
    <source>
        <dbReference type="EMBL" id="PKI59502.1"/>
    </source>
</evidence>
<reference evidence="2 3" key="1">
    <citation type="submission" date="2017-11" db="EMBL/GenBank/DDBJ databases">
        <title>De-novo sequencing of pomegranate (Punica granatum L.) genome.</title>
        <authorList>
            <person name="Akparov Z."/>
            <person name="Amiraslanov A."/>
            <person name="Hajiyeva S."/>
            <person name="Abbasov M."/>
            <person name="Kaur K."/>
            <person name="Hamwieh A."/>
            <person name="Solovyev V."/>
            <person name="Salamov A."/>
            <person name="Braich B."/>
            <person name="Kosarev P."/>
            <person name="Mahmoud A."/>
            <person name="Hajiyev E."/>
            <person name="Babayeva S."/>
            <person name="Izzatullayeva V."/>
            <person name="Mammadov A."/>
            <person name="Mammadov A."/>
            <person name="Sharifova S."/>
            <person name="Ojaghi J."/>
            <person name="Eynullazada K."/>
            <person name="Bayramov B."/>
            <person name="Abdulazimova A."/>
            <person name="Shahmuradov I."/>
        </authorList>
    </citation>
    <scope>NUCLEOTIDE SEQUENCE [LARGE SCALE GENOMIC DNA]</scope>
    <source>
        <strain evidence="3">cv. AG2017</strain>
        <tissue evidence="2">Leaf</tissue>
    </source>
</reference>
<evidence type="ECO:0000256" key="1">
    <source>
        <dbReference type="SAM" id="MobiDB-lite"/>
    </source>
</evidence>
<sequence length="112" mass="12363">MDIDRRKVQQIHGKAGNSTCRGKRRRPTDRQRNREIFDQCGKEPGATALSPPETGESRGFLGGTGEGGFVRRKNDDDVEVLGLAGIGRSCSQSLLPCSRWIGLGRKMMTLKF</sequence>
<feature type="region of interest" description="Disordered" evidence="1">
    <location>
        <begin position="1"/>
        <end position="68"/>
    </location>
</feature>
<dbReference type="Proteomes" id="UP000233551">
    <property type="component" value="Unassembled WGS sequence"/>
</dbReference>
<dbReference type="EMBL" id="PGOL01001269">
    <property type="protein sequence ID" value="PKI59502.1"/>
    <property type="molecule type" value="Genomic_DNA"/>
</dbReference>
<name>A0A2I0JTB2_PUNGR</name>
<protein>
    <submittedName>
        <fullName evidence="2">Uncharacterized protein</fullName>
    </submittedName>
</protein>
<organism evidence="2 3">
    <name type="scientific">Punica granatum</name>
    <name type="common">Pomegranate</name>
    <dbReference type="NCBI Taxonomy" id="22663"/>
    <lineage>
        <taxon>Eukaryota</taxon>
        <taxon>Viridiplantae</taxon>
        <taxon>Streptophyta</taxon>
        <taxon>Embryophyta</taxon>
        <taxon>Tracheophyta</taxon>
        <taxon>Spermatophyta</taxon>
        <taxon>Magnoliopsida</taxon>
        <taxon>eudicotyledons</taxon>
        <taxon>Gunneridae</taxon>
        <taxon>Pentapetalae</taxon>
        <taxon>rosids</taxon>
        <taxon>malvids</taxon>
        <taxon>Myrtales</taxon>
        <taxon>Lythraceae</taxon>
        <taxon>Punica</taxon>
    </lineage>
</organism>
<comment type="caution">
    <text evidence="2">The sequence shown here is derived from an EMBL/GenBank/DDBJ whole genome shotgun (WGS) entry which is preliminary data.</text>
</comment>
<keyword evidence="3" id="KW-1185">Reference proteome</keyword>
<gene>
    <name evidence="2" type="ORF">CRG98_020133</name>
</gene>